<evidence type="ECO:0000313" key="5">
    <source>
        <dbReference type="Proteomes" id="UP000321947"/>
    </source>
</evidence>
<accession>A0A5D3DIZ0</accession>
<evidence type="ECO:0000313" key="3">
    <source>
        <dbReference type="EMBL" id="TYK23604.1"/>
    </source>
</evidence>
<dbReference type="AlphaFoldDB" id="A0A5D3DIZ0"/>
<feature type="compositionally biased region" description="Low complexity" evidence="1">
    <location>
        <begin position="189"/>
        <end position="201"/>
    </location>
</feature>
<dbReference type="EMBL" id="SSTE01014747">
    <property type="protein sequence ID" value="KAA0045133.1"/>
    <property type="molecule type" value="Genomic_DNA"/>
</dbReference>
<feature type="compositionally biased region" description="Polar residues" evidence="1">
    <location>
        <begin position="211"/>
        <end position="225"/>
    </location>
</feature>
<evidence type="ECO:0000313" key="4">
    <source>
        <dbReference type="Proteomes" id="UP000321393"/>
    </source>
</evidence>
<feature type="region of interest" description="Disordered" evidence="1">
    <location>
        <begin position="185"/>
        <end position="225"/>
    </location>
</feature>
<evidence type="ECO:0000313" key="2">
    <source>
        <dbReference type="EMBL" id="KAA0045133.1"/>
    </source>
</evidence>
<dbReference type="Proteomes" id="UP000321393">
    <property type="component" value="Unassembled WGS sequence"/>
</dbReference>
<proteinExistence type="predicted"/>
<sequence length="225" mass="25964">MQQSIVDLTNLFTRIHVQPLGEAIQPPRNQAAANQEHPRDQAVHIHNNQLYGNNLSGYLLDDSNSSDEDNLLNIHQEPQRRLDFRPYFQEDQEIRMKNTRKFGWWPSSSKVALVLGGINFKITGGYLVNYLLEVKESDEIKKTKTYERTIGVNSNKELIPCTRLEIFNKEAHPHLQDPSRRMTFYPKIQPQNQNNQPSSSSFLDKEKSKKSSQITEIKESSLGTK</sequence>
<dbReference type="Proteomes" id="UP000321947">
    <property type="component" value="Unassembled WGS sequence"/>
</dbReference>
<organism evidence="3 5">
    <name type="scientific">Cucumis melo var. makuwa</name>
    <name type="common">Oriental melon</name>
    <dbReference type="NCBI Taxonomy" id="1194695"/>
    <lineage>
        <taxon>Eukaryota</taxon>
        <taxon>Viridiplantae</taxon>
        <taxon>Streptophyta</taxon>
        <taxon>Embryophyta</taxon>
        <taxon>Tracheophyta</taxon>
        <taxon>Spermatophyta</taxon>
        <taxon>Magnoliopsida</taxon>
        <taxon>eudicotyledons</taxon>
        <taxon>Gunneridae</taxon>
        <taxon>Pentapetalae</taxon>
        <taxon>rosids</taxon>
        <taxon>fabids</taxon>
        <taxon>Cucurbitales</taxon>
        <taxon>Cucurbitaceae</taxon>
        <taxon>Benincaseae</taxon>
        <taxon>Cucumis</taxon>
    </lineage>
</organism>
<evidence type="ECO:0000256" key="1">
    <source>
        <dbReference type="SAM" id="MobiDB-lite"/>
    </source>
</evidence>
<comment type="caution">
    <text evidence="3">The sequence shown here is derived from an EMBL/GenBank/DDBJ whole genome shotgun (WGS) entry which is preliminary data.</text>
</comment>
<name>A0A5D3DIZ0_CUCMM</name>
<dbReference type="EMBL" id="SSTD01004451">
    <property type="protein sequence ID" value="TYK23604.1"/>
    <property type="molecule type" value="Genomic_DNA"/>
</dbReference>
<reference evidence="4 5" key="1">
    <citation type="submission" date="2019-08" db="EMBL/GenBank/DDBJ databases">
        <title>Draft genome sequences of two oriental melons (Cucumis melo L. var makuwa).</title>
        <authorList>
            <person name="Kwon S.-Y."/>
        </authorList>
    </citation>
    <scope>NUCLEOTIDE SEQUENCE [LARGE SCALE GENOMIC DNA]</scope>
    <source>
        <strain evidence="5">cv. Chang Bougi</strain>
        <strain evidence="4">cv. SW 3</strain>
        <tissue evidence="3">Leaf</tissue>
    </source>
</reference>
<protein>
    <submittedName>
        <fullName evidence="3">Uncharacterized protein</fullName>
    </submittedName>
</protein>
<gene>
    <name evidence="3" type="ORF">E5676_scaffold500G001160</name>
    <name evidence="2" type="ORF">E6C27_scaffold30G001320</name>
</gene>